<evidence type="ECO:0000313" key="4">
    <source>
        <dbReference type="Proteomes" id="UP001408356"/>
    </source>
</evidence>
<comment type="caution">
    <text evidence="3">The sequence shown here is derived from an EMBL/GenBank/DDBJ whole genome shotgun (WGS) entry which is preliminary data.</text>
</comment>
<accession>A0ABR2VCW4</accession>
<dbReference type="Gene3D" id="3.40.50.1110">
    <property type="entry name" value="SGNH hydrolase"/>
    <property type="match status" value="1"/>
</dbReference>
<dbReference type="InterPro" id="IPR051058">
    <property type="entry name" value="GDSL_Est/Lipase"/>
</dbReference>
<organism evidence="3 4">
    <name type="scientific">Seiridium unicorne</name>
    <dbReference type="NCBI Taxonomy" id="138068"/>
    <lineage>
        <taxon>Eukaryota</taxon>
        <taxon>Fungi</taxon>
        <taxon>Dikarya</taxon>
        <taxon>Ascomycota</taxon>
        <taxon>Pezizomycotina</taxon>
        <taxon>Sordariomycetes</taxon>
        <taxon>Xylariomycetidae</taxon>
        <taxon>Amphisphaeriales</taxon>
        <taxon>Sporocadaceae</taxon>
        <taxon>Seiridium</taxon>
    </lineage>
</organism>
<evidence type="ECO:0000313" key="3">
    <source>
        <dbReference type="EMBL" id="KAK9424737.1"/>
    </source>
</evidence>
<dbReference type="InterPro" id="IPR001087">
    <property type="entry name" value="GDSL"/>
</dbReference>
<gene>
    <name evidence="3" type="ORF">SUNI508_13520</name>
</gene>
<dbReference type="SUPFAM" id="SSF52266">
    <property type="entry name" value="SGNH hydrolase"/>
    <property type="match status" value="1"/>
</dbReference>
<keyword evidence="1" id="KW-0378">Hydrolase</keyword>
<dbReference type="Proteomes" id="UP001408356">
    <property type="component" value="Unassembled WGS sequence"/>
</dbReference>
<evidence type="ECO:0000256" key="2">
    <source>
        <dbReference type="SAM" id="SignalP"/>
    </source>
</evidence>
<dbReference type="Pfam" id="PF00657">
    <property type="entry name" value="Lipase_GDSL"/>
    <property type="match status" value="1"/>
</dbReference>
<dbReference type="EMBL" id="JARVKF010000033">
    <property type="protein sequence ID" value="KAK9424737.1"/>
    <property type="molecule type" value="Genomic_DNA"/>
</dbReference>
<sequence length="340" mass="37431">MAPSIFTTTLWSIASLGSFAQATFSFSNVKQVVAFGDSYSFTQGSIGQPNKTFIGSYLQYAYTSSQLLNTTIIQNFTGTAEGGPNWLQHLTGCSVADGSYLPANCSTALWNFAYAGASVGDEFVPRHTVYTIPLVNQTSRFLKYGEPVLRSKGLLNKSTALVTIWIGVNDIFDTQTYKPSSVTYQDFWTREINGVFQQSVKPLYDNGFKNFLFMNLPPLDRTTANQRTSTPYPSKAQVDLWGGILANTTQSFQANHTDAKAMLYDANAFLNTVMNNASSYGLTRTASYCSGWDQLGVLTNPAAYGCSALSKYFWYNAVHLSSEVHRIMASSVKSFLLSQK</sequence>
<dbReference type="CDD" id="cd01846">
    <property type="entry name" value="fatty_acyltransferase_like"/>
    <property type="match status" value="1"/>
</dbReference>
<feature type="signal peptide" evidence="2">
    <location>
        <begin position="1"/>
        <end position="25"/>
    </location>
</feature>
<dbReference type="PANTHER" id="PTHR45648:SF85">
    <property type="entry name" value="A, PUTATIVE (AFU_ORTHOLOGUE AFUA_2G10760)-RELATED"/>
    <property type="match status" value="1"/>
</dbReference>
<keyword evidence="4" id="KW-1185">Reference proteome</keyword>
<proteinExistence type="predicted"/>
<protein>
    <submittedName>
        <fullName evidence="3">Acetylesterase</fullName>
    </submittedName>
</protein>
<reference evidence="3 4" key="1">
    <citation type="journal article" date="2024" name="J. Plant Pathol.">
        <title>Sequence and assembly of the genome of Seiridium unicorne, isolate CBS 538.82, causal agent of cypress canker disease.</title>
        <authorList>
            <person name="Scali E."/>
            <person name="Rocca G.D."/>
            <person name="Danti R."/>
            <person name="Garbelotto M."/>
            <person name="Barberini S."/>
            <person name="Baroncelli R."/>
            <person name="Emiliani G."/>
        </authorList>
    </citation>
    <scope>NUCLEOTIDE SEQUENCE [LARGE SCALE GENOMIC DNA]</scope>
    <source>
        <strain evidence="3 4">BM-138-508</strain>
    </source>
</reference>
<name>A0ABR2VCW4_9PEZI</name>
<evidence type="ECO:0000256" key="1">
    <source>
        <dbReference type="ARBA" id="ARBA00022801"/>
    </source>
</evidence>
<keyword evidence="2" id="KW-0732">Signal</keyword>
<dbReference type="PANTHER" id="PTHR45648">
    <property type="entry name" value="GDSL LIPASE/ACYLHYDROLASE FAMILY PROTEIN (AFU_ORTHOLOGUE AFUA_4G14700)"/>
    <property type="match status" value="1"/>
</dbReference>
<dbReference type="InterPro" id="IPR036514">
    <property type="entry name" value="SGNH_hydro_sf"/>
</dbReference>
<feature type="chain" id="PRO_5046779354" evidence="2">
    <location>
        <begin position="26"/>
        <end position="340"/>
    </location>
</feature>